<dbReference type="RefSeq" id="WP_344527725.1">
    <property type="nucleotide sequence ID" value="NZ_BAAAPE010000007.1"/>
</dbReference>
<gene>
    <name evidence="2" type="ORF">GCM10009801_28230</name>
</gene>
<sequence length="179" mass="19269">MDEPNSGDEPDSRDEALAEAVRLRGAGEREAARQRLLTLSARHPDDAEIAYQTAWAHDVLGLEREAVPFYERALAAEAPPLTDDDRRGALLGLGSTYRVLGAHERAVALLREAAAAYPEDGALRAFLAMALHNTGAHEEAMRLLLVLLADTSDDPSVREYRAALAHYATDLSTAASAAP</sequence>
<evidence type="ECO:0000313" key="3">
    <source>
        <dbReference type="Proteomes" id="UP001500016"/>
    </source>
</evidence>
<comment type="caution">
    <text evidence="2">The sequence shown here is derived from an EMBL/GenBank/DDBJ whole genome shotgun (WGS) entry which is preliminary data.</text>
</comment>
<dbReference type="Pfam" id="PF12688">
    <property type="entry name" value="TPR_5"/>
    <property type="match status" value="1"/>
</dbReference>
<organism evidence="2 3">
    <name type="scientific">Streptomyces albiaxialis</name>
    <dbReference type="NCBI Taxonomy" id="329523"/>
    <lineage>
        <taxon>Bacteria</taxon>
        <taxon>Bacillati</taxon>
        <taxon>Actinomycetota</taxon>
        <taxon>Actinomycetes</taxon>
        <taxon>Kitasatosporales</taxon>
        <taxon>Streptomycetaceae</taxon>
        <taxon>Streptomyces</taxon>
    </lineage>
</organism>
<proteinExistence type="predicted"/>
<dbReference type="Gene3D" id="1.25.40.10">
    <property type="entry name" value="Tetratricopeptide repeat domain"/>
    <property type="match status" value="1"/>
</dbReference>
<keyword evidence="3" id="KW-1185">Reference proteome</keyword>
<dbReference type="InterPro" id="IPR011990">
    <property type="entry name" value="TPR-like_helical_dom_sf"/>
</dbReference>
<dbReference type="SUPFAM" id="SSF48452">
    <property type="entry name" value="TPR-like"/>
    <property type="match status" value="1"/>
</dbReference>
<evidence type="ECO:0000313" key="2">
    <source>
        <dbReference type="EMBL" id="GAA2074349.1"/>
    </source>
</evidence>
<dbReference type="InterPro" id="IPR041656">
    <property type="entry name" value="TPR_5"/>
</dbReference>
<name>A0ABN2VVE8_9ACTN</name>
<evidence type="ECO:0000259" key="1">
    <source>
        <dbReference type="Pfam" id="PF12688"/>
    </source>
</evidence>
<accession>A0ABN2VVE8</accession>
<dbReference type="Proteomes" id="UP001500016">
    <property type="component" value="Unassembled WGS sequence"/>
</dbReference>
<dbReference type="EMBL" id="BAAAPE010000007">
    <property type="protein sequence ID" value="GAA2074349.1"/>
    <property type="molecule type" value="Genomic_DNA"/>
</dbReference>
<protein>
    <submittedName>
        <fullName evidence="2">Tetratricopeptide repeat protein</fullName>
    </submittedName>
</protein>
<feature type="domain" description="Tetratrico peptide repeat group 5" evidence="1">
    <location>
        <begin position="49"/>
        <end position="171"/>
    </location>
</feature>
<reference evidence="2 3" key="1">
    <citation type="journal article" date="2019" name="Int. J. Syst. Evol. Microbiol.">
        <title>The Global Catalogue of Microorganisms (GCM) 10K type strain sequencing project: providing services to taxonomists for standard genome sequencing and annotation.</title>
        <authorList>
            <consortium name="The Broad Institute Genomics Platform"/>
            <consortium name="The Broad Institute Genome Sequencing Center for Infectious Disease"/>
            <person name="Wu L."/>
            <person name="Ma J."/>
        </authorList>
    </citation>
    <scope>NUCLEOTIDE SEQUENCE [LARGE SCALE GENOMIC DNA]</scope>
    <source>
        <strain evidence="2 3">JCM 15478</strain>
    </source>
</reference>